<evidence type="ECO:0000256" key="1">
    <source>
        <dbReference type="SAM" id="MobiDB-lite"/>
    </source>
</evidence>
<dbReference type="Pfam" id="PF16472">
    <property type="entry name" value="DUF5050"/>
    <property type="match status" value="1"/>
</dbReference>
<evidence type="ECO:0000313" key="3">
    <source>
        <dbReference type="EMBL" id="SDO36707.1"/>
    </source>
</evidence>
<organism evidence="3 4">
    <name type="scientific">Alkalicoccus daliensis</name>
    <dbReference type="NCBI Taxonomy" id="745820"/>
    <lineage>
        <taxon>Bacteria</taxon>
        <taxon>Bacillati</taxon>
        <taxon>Bacillota</taxon>
        <taxon>Bacilli</taxon>
        <taxon>Bacillales</taxon>
        <taxon>Bacillaceae</taxon>
        <taxon>Alkalicoccus</taxon>
    </lineage>
</organism>
<gene>
    <name evidence="3" type="ORF">SAMN04488053_1128</name>
</gene>
<dbReference type="STRING" id="745820.SAMN04488053_1128"/>
<dbReference type="OrthoDB" id="2888484at2"/>
<dbReference type="EMBL" id="FNIL01000012">
    <property type="protein sequence ID" value="SDO36707.1"/>
    <property type="molecule type" value="Genomic_DNA"/>
</dbReference>
<dbReference type="RefSeq" id="WP_090843734.1">
    <property type="nucleotide sequence ID" value="NZ_FNIL01000012.1"/>
</dbReference>
<feature type="region of interest" description="Disordered" evidence="1">
    <location>
        <begin position="27"/>
        <end position="120"/>
    </location>
</feature>
<protein>
    <recommendedName>
        <fullName evidence="2">Prolow-density lipoprotein receptor-related protein 1-like beta-propeller domain-containing protein</fullName>
    </recommendedName>
</protein>
<dbReference type="InterPro" id="IPR032485">
    <property type="entry name" value="LRP1-like_beta_prop"/>
</dbReference>
<name>A0A1H0IYX3_9BACI</name>
<evidence type="ECO:0000313" key="4">
    <source>
        <dbReference type="Proteomes" id="UP000198778"/>
    </source>
</evidence>
<keyword evidence="4" id="KW-1185">Reference proteome</keyword>
<accession>A0A1H0IYX3</accession>
<reference evidence="4" key="1">
    <citation type="submission" date="2016-10" db="EMBL/GenBank/DDBJ databases">
        <authorList>
            <person name="Varghese N."/>
            <person name="Submissions S."/>
        </authorList>
    </citation>
    <scope>NUCLEOTIDE SEQUENCE [LARGE SCALE GENOMIC DNA]</scope>
    <source>
        <strain evidence="4">CGMCC 1.10369</strain>
    </source>
</reference>
<sequence>MKKTIGLSILLLISGCGVLDNVLEQASEAEPVNEPEQEVESSNQTEEVQGNTEANINAELETYKEISSSEEERIHNNEVEAANNNETNESEVLEKEESAEQTESSAAISVGNSGGNLAQGGRVEVQNDTVYISNLINDTFGIYELPLEGTENPQLLVEGDVSHLHATDDKLYYIEQDIETFKGGAVKAYSFETGETETIMEGQVEHLQMARGLLWFPGPHGGEGGVLSNYTYDIHTEELTDLNDHSVKYTITDDYHIVQIESFIIHDHASLEEEGAILADDVSGETFIDGDNFYYASWNGLKQINLLTEETTLLVEDEIETFNVKGDDIYYVPVTDTMMEREMYHISSQGEAQQTEEPWSEIYLFEDFMIPIFTGQNVIDYQLEDYNTGENSSLYFESPETH</sequence>
<dbReference type="AlphaFoldDB" id="A0A1H0IYX3"/>
<dbReference type="Proteomes" id="UP000198778">
    <property type="component" value="Unassembled WGS sequence"/>
</dbReference>
<evidence type="ECO:0000259" key="2">
    <source>
        <dbReference type="Pfam" id="PF16472"/>
    </source>
</evidence>
<feature type="domain" description="Prolow-density lipoprotein receptor-related protein 1-like beta-propeller" evidence="2">
    <location>
        <begin position="112"/>
        <end position="354"/>
    </location>
</feature>
<dbReference type="PROSITE" id="PS51257">
    <property type="entry name" value="PROKAR_LIPOPROTEIN"/>
    <property type="match status" value="1"/>
</dbReference>
<proteinExistence type="predicted"/>
<feature type="compositionally biased region" description="Polar residues" evidence="1">
    <location>
        <begin position="40"/>
        <end position="55"/>
    </location>
</feature>